<dbReference type="EMBL" id="LN681231">
    <property type="protein sequence ID" value="CEK28611.1"/>
    <property type="molecule type" value="Genomic_DNA"/>
</dbReference>
<feature type="transmembrane region" description="Helical" evidence="1">
    <location>
        <begin position="6"/>
        <end position="26"/>
    </location>
</feature>
<evidence type="ECO:0000313" key="2">
    <source>
        <dbReference type="EMBL" id="CEK28611.1"/>
    </source>
</evidence>
<keyword evidence="1" id="KW-0812">Transmembrane</keyword>
<dbReference type="AlphaFoldDB" id="A0A0A8VLY3"/>
<dbReference type="Pfam" id="PF10713">
    <property type="entry name" value="DUF2509"/>
    <property type="match status" value="1"/>
</dbReference>
<dbReference type="EMBL" id="UHJG01000001">
    <property type="protein sequence ID" value="SUQ01478.1"/>
    <property type="molecule type" value="Genomic_DNA"/>
</dbReference>
<keyword evidence="1" id="KW-1133">Transmembrane helix</keyword>
<reference evidence="3 4" key="2">
    <citation type="submission" date="2018-06" db="EMBL/GenBank/DDBJ databases">
        <authorList>
            <consortium name="Pathogen Informatics"/>
            <person name="Doyle S."/>
        </authorList>
    </citation>
    <scope>NUCLEOTIDE SEQUENCE [LARGE SCALE GENOMIC DNA]</scope>
    <source>
        <strain evidence="3 4">NCTC10476</strain>
    </source>
</reference>
<dbReference type="GeneID" id="66880491"/>
<evidence type="ECO:0000313" key="3">
    <source>
        <dbReference type="EMBL" id="SUQ01478.1"/>
    </source>
</evidence>
<dbReference type="RefSeq" id="WP_049687830.1">
    <property type="nucleotide sequence ID" value="NZ_CCYO01000007.1"/>
</dbReference>
<dbReference type="InterPro" id="IPR019652">
    <property type="entry name" value="DUF2509"/>
</dbReference>
<protein>
    <submittedName>
        <fullName evidence="3">Membrane protein</fullName>
    </submittedName>
</protein>
<dbReference type="OrthoDB" id="7059963at2"/>
<name>A0A0A8VLY3_YERRU</name>
<dbReference type="Proteomes" id="UP000255169">
    <property type="component" value="Unassembled WGS sequence"/>
</dbReference>
<keyword evidence="4" id="KW-1185">Reference proteome</keyword>
<evidence type="ECO:0000256" key="1">
    <source>
        <dbReference type="SAM" id="Phobius"/>
    </source>
</evidence>
<reference evidence="2" key="1">
    <citation type="journal article" date="2015" name="Genome Announc.">
        <title>Complete Genome Sequence of Yersinia ruckeri Strain CSF007-82, Etiologic Agent of Red Mouth Disease in Salmonid Fish.</title>
        <authorList>
            <person name="Nelson M.C."/>
            <person name="LaPatra S.E."/>
            <person name="Welch T.J."/>
            <person name="Graf J."/>
        </authorList>
    </citation>
    <scope>NUCLEOTIDE SEQUENCE</scope>
    <source>
        <strain evidence="2">CSF007-82</strain>
    </source>
</reference>
<dbReference type="STRING" id="29486.UGYR_06855"/>
<evidence type="ECO:0000313" key="4">
    <source>
        <dbReference type="Proteomes" id="UP000255169"/>
    </source>
</evidence>
<organism evidence="2">
    <name type="scientific">Yersinia ruckeri</name>
    <dbReference type="NCBI Taxonomy" id="29486"/>
    <lineage>
        <taxon>Bacteria</taxon>
        <taxon>Pseudomonadati</taxon>
        <taxon>Pseudomonadota</taxon>
        <taxon>Gammaproteobacteria</taxon>
        <taxon>Enterobacterales</taxon>
        <taxon>Yersiniaceae</taxon>
        <taxon>Yersinia</taxon>
    </lineage>
</organism>
<sequence length="160" mass="17954">MIPARQQGSGILVTITAIFALSLLLLQAMHQHLDKMLLITRNEQHYLRSYNLAASSLNWGLNQAWPVSQINGSLFTHSKQWFCQHHTEESLTACIKPGTLQNTFVLKGEGLASRYTQKMALYQRVRIDFESLTQAGIKVASLAQGWLDFCPEKDAGFCAD</sequence>
<proteinExistence type="predicted"/>
<gene>
    <name evidence="2" type="ORF">CSF007_14430</name>
    <name evidence="3" type="ORF">NCTC10476_02833</name>
</gene>
<accession>A0A0A8VLY3</accession>
<keyword evidence="1" id="KW-0472">Membrane</keyword>